<evidence type="ECO:0000313" key="1">
    <source>
        <dbReference type="EMBL" id="CAJ0575463.1"/>
    </source>
</evidence>
<sequence>MHRVTADNLERSIFTSSRPEDKLHFCVVAFSKTFAATYNHGPHENLVPGRIVNLFNVRDPSLQIETRVRGSSNIYDVTVLETVTDEFPHYPRSSGTMFGGQSYRQLGVTSDRTLTWKDGVISERRDMYAIGSGHGKSGDSGSGVYSTDGLFLGLAIGKKNFAFAQIHNMLVEEIADHHPDTQMISAELIKVVGNIVPDAKQYGPS</sequence>
<comment type="caution">
    <text evidence="1">The sequence shown here is derived from an EMBL/GenBank/DDBJ whole genome shotgun (WGS) entry which is preliminary data.</text>
</comment>
<dbReference type="Proteomes" id="UP001177023">
    <property type="component" value="Unassembled WGS sequence"/>
</dbReference>
<organism evidence="1 2">
    <name type="scientific">Mesorhabditis spiculigera</name>
    <dbReference type="NCBI Taxonomy" id="96644"/>
    <lineage>
        <taxon>Eukaryota</taxon>
        <taxon>Metazoa</taxon>
        <taxon>Ecdysozoa</taxon>
        <taxon>Nematoda</taxon>
        <taxon>Chromadorea</taxon>
        <taxon>Rhabditida</taxon>
        <taxon>Rhabditina</taxon>
        <taxon>Rhabditomorpha</taxon>
        <taxon>Rhabditoidea</taxon>
        <taxon>Rhabditidae</taxon>
        <taxon>Mesorhabditinae</taxon>
        <taxon>Mesorhabditis</taxon>
    </lineage>
</organism>
<reference evidence="1" key="1">
    <citation type="submission" date="2023-06" db="EMBL/GenBank/DDBJ databases">
        <authorList>
            <person name="Delattre M."/>
        </authorList>
    </citation>
    <scope>NUCLEOTIDE SEQUENCE</scope>
    <source>
        <strain evidence="1">AF72</strain>
    </source>
</reference>
<protein>
    <submittedName>
        <fullName evidence="1">Uncharacterized protein</fullName>
    </submittedName>
</protein>
<evidence type="ECO:0000313" key="2">
    <source>
        <dbReference type="Proteomes" id="UP001177023"/>
    </source>
</evidence>
<proteinExistence type="predicted"/>
<feature type="non-terminal residue" evidence="1">
    <location>
        <position position="205"/>
    </location>
</feature>
<dbReference type="AlphaFoldDB" id="A0AA36G7E9"/>
<keyword evidence="2" id="KW-1185">Reference proteome</keyword>
<gene>
    <name evidence="1" type="ORF">MSPICULIGERA_LOCUS13773</name>
</gene>
<name>A0AA36G7E9_9BILA</name>
<accession>A0AA36G7E9</accession>
<dbReference type="EMBL" id="CATQJA010002639">
    <property type="protein sequence ID" value="CAJ0575463.1"/>
    <property type="molecule type" value="Genomic_DNA"/>
</dbReference>